<proteinExistence type="predicted"/>
<sequence length="66" mass="7540">MTKLIKGFLAAFTKKGEKKSSDFSDFFTKSSGDKAKVIRQVLREANAEQKKMIETYREKLEIAPQP</sequence>
<dbReference type="EMBL" id="MHIY01000024">
    <property type="protein sequence ID" value="OGY59422.1"/>
    <property type="molecule type" value="Genomic_DNA"/>
</dbReference>
<evidence type="ECO:0000313" key="2">
    <source>
        <dbReference type="Proteomes" id="UP000178744"/>
    </source>
</evidence>
<comment type="caution">
    <text evidence="1">The sequence shown here is derived from an EMBL/GenBank/DDBJ whole genome shotgun (WGS) entry which is preliminary data.</text>
</comment>
<gene>
    <name evidence="1" type="ORF">A3B23_03855</name>
</gene>
<dbReference type="Proteomes" id="UP000178744">
    <property type="component" value="Unassembled WGS sequence"/>
</dbReference>
<name>A0A1G1Z468_9BACT</name>
<reference evidence="1 2" key="1">
    <citation type="journal article" date="2016" name="Nat. Commun.">
        <title>Thousands of microbial genomes shed light on interconnected biogeochemical processes in an aquifer system.</title>
        <authorList>
            <person name="Anantharaman K."/>
            <person name="Brown C.T."/>
            <person name="Hug L.A."/>
            <person name="Sharon I."/>
            <person name="Castelle C.J."/>
            <person name="Probst A.J."/>
            <person name="Thomas B.C."/>
            <person name="Singh A."/>
            <person name="Wilkins M.J."/>
            <person name="Karaoz U."/>
            <person name="Brodie E.L."/>
            <person name="Williams K.H."/>
            <person name="Hubbard S.S."/>
            <person name="Banfield J.F."/>
        </authorList>
    </citation>
    <scope>NUCLEOTIDE SEQUENCE [LARGE SCALE GENOMIC DNA]</scope>
</reference>
<dbReference type="AlphaFoldDB" id="A0A1G1Z468"/>
<organism evidence="1 2">
    <name type="scientific">Candidatus Colwellbacteria bacterium RIFCSPLOWO2_01_FULL_48_10</name>
    <dbReference type="NCBI Taxonomy" id="1797690"/>
    <lineage>
        <taxon>Bacteria</taxon>
        <taxon>Candidatus Colwelliibacteriota</taxon>
    </lineage>
</organism>
<dbReference type="STRING" id="1797690.A3B23_03855"/>
<evidence type="ECO:0000313" key="1">
    <source>
        <dbReference type="EMBL" id="OGY59422.1"/>
    </source>
</evidence>
<accession>A0A1G1Z468</accession>
<protein>
    <submittedName>
        <fullName evidence="1">Uncharacterized protein</fullName>
    </submittedName>
</protein>